<dbReference type="AlphaFoldDB" id="A0A6A4T1Q5"/>
<name>A0A6A4T1Q5_SCOMX</name>
<evidence type="ECO:0000313" key="1">
    <source>
        <dbReference type="EMBL" id="KAF0041376.1"/>
    </source>
</evidence>
<dbReference type="Proteomes" id="UP000438429">
    <property type="component" value="Unassembled WGS sequence"/>
</dbReference>
<sequence>MECWSRSRLQIHLSETLLVSTSLDQQQRATMFDVPGEHSESGMVRYLLSVPEQDDKSSLMFVVLNSTQLESGRGAVSVTDVHASTLDMTRKPLTE</sequence>
<gene>
    <name evidence="1" type="ORF">F2P81_007274</name>
</gene>
<dbReference type="EMBL" id="VEVO01000006">
    <property type="protein sequence ID" value="KAF0041376.1"/>
    <property type="molecule type" value="Genomic_DNA"/>
</dbReference>
<proteinExistence type="predicted"/>
<protein>
    <submittedName>
        <fullName evidence="1">Uncharacterized protein</fullName>
    </submittedName>
</protein>
<comment type="caution">
    <text evidence="1">The sequence shown here is derived from an EMBL/GenBank/DDBJ whole genome shotgun (WGS) entry which is preliminary data.</text>
</comment>
<accession>A0A6A4T1Q5</accession>
<evidence type="ECO:0000313" key="2">
    <source>
        <dbReference type="Proteomes" id="UP000438429"/>
    </source>
</evidence>
<reference evidence="1 2" key="1">
    <citation type="submission" date="2019-06" db="EMBL/GenBank/DDBJ databases">
        <title>Draft genomes of female and male turbot (Scophthalmus maximus).</title>
        <authorList>
            <person name="Xu H."/>
            <person name="Xu X.-W."/>
            <person name="Shao C."/>
            <person name="Chen S."/>
        </authorList>
    </citation>
    <scope>NUCLEOTIDE SEQUENCE [LARGE SCALE GENOMIC DNA]</scope>
    <source>
        <strain evidence="1">Ysfricsl-2016a</strain>
        <tissue evidence="1">Blood</tissue>
    </source>
</reference>
<organism evidence="1 2">
    <name type="scientific">Scophthalmus maximus</name>
    <name type="common">Turbot</name>
    <name type="synonym">Psetta maxima</name>
    <dbReference type="NCBI Taxonomy" id="52904"/>
    <lineage>
        <taxon>Eukaryota</taxon>
        <taxon>Metazoa</taxon>
        <taxon>Chordata</taxon>
        <taxon>Craniata</taxon>
        <taxon>Vertebrata</taxon>
        <taxon>Euteleostomi</taxon>
        <taxon>Actinopterygii</taxon>
        <taxon>Neopterygii</taxon>
        <taxon>Teleostei</taxon>
        <taxon>Neoteleostei</taxon>
        <taxon>Acanthomorphata</taxon>
        <taxon>Carangaria</taxon>
        <taxon>Pleuronectiformes</taxon>
        <taxon>Pleuronectoidei</taxon>
        <taxon>Scophthalmidae</taxon>
        <taxon>Scophthalmus</taxon>
    </lineage>
</organism>